<dbReference type="CDD" id="cd02248">
    <property type="entry name" value="Peptidase_C1A"/>
    <property type="match status" value="1"/>
</dbReference>
<dbReference type="PANTHER" id="PTHR12411">
    <property type="entry name" value="CYSTEINE PROTEASE FAMILY C1-RELATED"/>
    <property type="match status" value="1"/>
</dbReference>
<accession>A0A024TD34</accession>
<dbReference type="InterPro" id="IPR013128">
    <property type="entry name" value="Peptidase_C1A"/>
</dbReference>
<feature type="region of interest" description="Disordered" evidence="3">
    <location>
        <begin position="342"/>
        <end position="380"/>
    </location>
</feature>
<feature type="signal peptide" evidence="4">
    <location>
        <begin position="1"/>
        <end position="15"/>
    </location>
</feature>
<evidence type="ECO:0000256" key="1">
    <source>
        <dbReference type="ARBA" id="ARBA00008455"/>
    </source>
</evidence>
<dbReference type="InterPro" id="IPR039417">
    <property type="entry name" value="Peptidase_C1A_papain-like"/>
</dbReference>
<dbReference type="EMBL" id="KI914003">
    <property type="protein sequence ID" value="ETV92080.1"/>
    <property type="molecule type" value="Genomic_DNA"/>
</dbReference>
<dbReference type="GO" id="GO:0008234">
    <property type="term" value="F:cysteine-type peptidase activity"/>
    <property type="evidence" value="ECO:0007669"/>
    <property type="project" value="InterPro"/>
</dbReference>
<organism evidence="6">
    <name type="scientific">Aphanomyces invadans</name>
    <dbReference type="NCBI Taxonomy" id="157072"/>
    <lineage>
        <taxon>Eukaryota</taxon>
        <taxon>Sar</taxon>
        <taxon>Stramenopiles</taxon>
        <taxon>Oomycota</taxon>
        <taxon>Saprolegniomycetes</taxon>
        <taxon>Saprolegniales</taxon>
        <taxon>Verrucalvaceae</taxon>
        <taxon>Aphanomyces</taxon>
    </lineage>
</organism>
<dbReference type="InterPro" id="IPR038765">
    <property type="entry name" value="Papain-like_cys_pep_sf"/>
</dbReference>
<dbReference type="SUPFAM" id="SSF54001">
    <property type="entry name" value="Cysteine proteinases"/>
    <property type="match status" value="1"/>
</dbReference>
<gene>
    <name evidence="6" type="ORF">H310_13499</name>
</gene>
<keyword evidence="4" id="KW-0732">Signal</keyword>
<dbReference type="Pfam" id="PF00112">
    <property type="entry name" value="Peptidase_C1"/>
    <property type="match status" value="1"/>
</dbReference>
<reference evidence="6" key="1">
    <citation type="submission" date="2013-12" db="EMBL/GenBank/DDBJ databases">
        <title>The Genome Sequence of Aphanomyces invadans NJM9701.</title>
        <authorList>
            <consortium name="The Broad Institute Genomics Platform"/>
            <person name="Russ C."/>
            <person name="Tyler B."/>
            <person name="van West P."/>
            <person name="Dieguez-Uribeondo J."/>
            <person name="Young S.K."/>
            <person name="Zeng Q."/>
            <person name="Gargeya S."/>
            <person name="Fitzgerald M."/>
            <person name="Abouelleil A."/>
            <person name="Alvarado L."/>
            <person name="Chapman S.B."/>
            <person name="Gainer-Dewar J."/>
            <person name="Goldberg J."/>
            <person name="Griggs A."/>
            <person name="Gujja S."/>
            <person name="Hansen M."/>
            <person name="Howarth C."/>
            <person name="Imamovic A."/>
            <person name="Ireland A."/>
            <person name="Larimer J."/>
            <person name="McCowan C."/>
            <person name="Murphy C."/>
            <person name="Pearson M."/>
            <person name="Poon T.W."/>
            <person name="Priest M."/>
            <person name="Roberts A."/>
            <person name="Saif S."/>
            <person name="Shea T."/>
            <person name="Sykes S."/>
            <person name="Wortman J."/>
            <person name="Nusbaum C."/>
            <person name="Birren B."/>
        </authorList>
    </citation>
    <scope>NUCLEOTIDE SEQUENCE [LARGE SCALE GENOMIC DNA]</scope>
    <source>
        <strain evidence="6">NJM9701</strain>
    </source>
</reference>
<dbReference type="PRINTS" id="PR00705">
    <property type="entry name" value="PAPAIN"/>
</dbReference>
<proteinExistence type="inferred from homology"/>
<dbReference type="InterPro" id="IPR000169">
    <property type="entry name" value="Pept_cys_AS"/>
</dbReference>
<dbReference type="STRING" id="157072.A0A024TD34"/>
<evidence type="ECO:0000256" key="4">
    <source>
        <dbReference type="SAM" id="SignalP"/>
    </source>
</evidence>
<sequence length="421" mass="45155">MKLFFSLIAASAAASKQSVTTLSFQERTQLREELAKWRQEFGAKAQSLMPPSVQGMNALEAETDALQRFYNNKLAIEEARRNNPDATFDYNHPYALMTPAEFKEHVVGFSFQDGLHAARSLPSVELDVSSVKAASVDWTTGYCVNSVRDQGICGSCWAFSAVGTAESAHCISTGELLDLSEQQVVSCSTLNNGCSGGVPWYGLDFMSSEGMCVERDYPYTSGGQGITGTCMRSCAKKFLSMGATVQVTGESALETALNTQPVSVAVEAGNAVWQNYRSGVVSQCPGAQSDHAVIAVGYDGSSYKIRNSWGANWGESGHIRLQRGSGGKGMCNVAEFVSFPQISGSPNPTVSPSPTNPTSKRPTTKPTPTTRPTPTTKPNPRPDCGTCTVCFYPAGNQCLDGYTKSDCDYYSANYGTVWCGI</sequence>
<keyword evidence="2" id="KW-0865">Zymogen</keyword>
<dbReference type="PROSITE" id="PS00139">
    <property type="entry name" value="THIOL_PROTEASE_CYS"/>
    <property type="match status" value="1"/>
</dbReference>
<evidence type="ECO:0000259" key="5">
    <source>
        <dbReference type="SMART" id="SM00645"/>
    </source>
</evidence>
<evidence type="ECO:0000256" key="3">
    <source>
        <dbReference type="SAM" id="MobiDB-lite"/>
    </source>
</evidence>
<feature type="compositionally biased region" description="Pro residues" evidence="3">
    <location>
        <begin position="369"/>
        <end position="380"/>
    </location>
</feature>
<dbReference type="RefSeq" id="XP_008879242.1">
    <property type="nucleotide sequence ID" value="XM_008881020.1"/>
</dbReference>
<protein>
    <recommendedName>
        <fullName evidence="5">Peptidase C1A papain C-terminal domain-containing protein</fullName>
    </recommendedName>
</protein>
<dbReference type="VEuPathDB" id="FungiDB:H310_13499"/>
<dbReference type="AlphaFoldDB" id="A0A024TD34"/>
<feature type="chain" id="PRO_5012316855" description="Peptidase C1A papain C-terminal domain-containing protein" evidence="4">
    <location>
        <begin position="16"/>
        <end position="421"/>
    </location>
</feature>
<feature type="compositionally biased region" description="Low complexity" evidence="3">
    <location>
        <begin position="356"/>
        <end position="368"/>
    </location>
</feature>
<evidence type="ECO:0000313" key="6">
    <source>
        <dbReference type="EMBL" id="ETV92080.1"/>
    </source>
</evidence>
<dbReference type="SMART" id="SM00645">
    <property type="entry name" value="Pept_C1"/>
    <property type="match status" value="1"/>
</dbReference>
<dbReference type="eggNOG" id="KOG1543">
    <property type="taxonomic scope" value="Eukaryota"/>
</dbReference>
<evidence type="ECO:0000256" key="2">
    <source>
        <dbReference type="ARBA" id="ARBA00023145"/>
    </source>
</evidence>
<comment type="similarity">
    <text evidence="1">Belongs to the peptidase C1 family.</text>
</comment>
<dbReference type="InterPro" id="IPR000668">
    <property type="entry name" value="Peptidase_C1A_C"/>
</dbReference>
<feature type="domain" description="Peptidase C1A papain C-terminal" evidence="5">
    <location>
        <begin position="132"/>
        <end position="341"/>
    </location>
</feature>
<name>A0A024TD34_9STRA</name>
<dbReference type="GO" id="GO:0006508">
    <property type="term" value="P:proteolysis"/>
    <property type="evidence" value="ECO:0007669"/>
    <property type="project" value="InterPro"/>
</dbReference>
<dbReference type="OrthoDB" id="66160at2759"/>
<dbReference type="GeneID" id="20090549"/>
<dbReference type="Gene3D" id="3.90.70.10">
    <property type="entry name" value="Cysteine proteinases"/>
    <property type="match status" value="1"/>
</dbReference>